<dbReference type="Proteomes" id="UP001172055">
    <property type="component" value="Unassembled WGS sequence"/>
</dbReference>
<reference evidence="2 3" key="1">
    <citation type="submission" date="2023-06" db="EMBL/GenBank/DDBJ databases">
        <title>Novel species in genus Planococcus.</title>
        <authorList>
            <person name="Ning S."/>
        </authorList>
    </citation>
    <scope>NUCLEOTIDE SEQUENCE [LARGE SCALE GENOMIC DNA]</scope>
    <source>
        <strain evidence="2 3">N028</strain>
    </source>
</reference>
<accession>A0ABT8MZE9</accession>
<dbReference type="PANTHER" id="PTHR42951">
    <property type="entry name" value="METALLO-BETA-LACTAMASE DOMAIN-CONTAINING"/>
    <property type="match status" value="1"/>
</dbReference>
<dbReference type="SMART" id="SM00849">
    <property type="entry name" value="Lactamase_B"/>
    <property type="match status" value="1"/>
</dbReference>
<evidence type="ECO:0000313" key="2">
    <source>
        <dbReference type="EMBL" id="MDN7240814.1"/>
    </source>
</evidence>
<dbReference type="InterPro" id="IPR037482">
    <property type="entry name" value="ST1585_MBL-fold"/>
</dbReference>
<evidence type="ECO:0000259" key="1">
    <source>
        <dbReference type="SMART" id="SM00849"/>
    </source>
</evidence>
<dbReference type="EMBL" id="JAUJWV010000001">
    <property type="protein sequence ID" value="MDN7240814.1"/>
    <property type="molecule type" value="Genomic_DNA"/>
</dbReference>
<keyword evidence="3" id="KW-1185">Reference proteome</keyword>
<dbReference type="SUPFAM" id="SSF56281">
    <property type="entry name" value="Metallo-hydrolase/oxidoreductase"/>
    <property type="match status" value="1"/>
</dbReference>
<dbReference type="RefSeq" id="WP_300984475.1">
    <property type="nucleotide sequence ID" value="NZ_CP129236.1"/>
</dbReference>
<name>A0ABT8MZE9_9BACL</name>
<proteinExistence type="predicted"/>
<comment type="caution">
    <text evidence="2">The sequence shown here is derived from an EMBL/GenBank/DDBJ whole genome shotgun (WGS) entry which is preliminary data.</text>
</comment>
<dbReference type="Pfam" id="PF00753">
    <property type="entry name" value="Lactamase_B"/>
    <property type="match status" value="1"/>
</dbReference>
<dbReference type="InterPro" id="IPR001279">
    <property type="entry name" value="Metallo-B-lactamas"/>
</dbReference>
<dbReference type="InterPro" id="IPR050855">
    <property type="entry name" value="NDM-1-like"/>
</dbReference>
<protein>
    <submittedName>
        <fullName evidence="2">MBL fold metallo-hydrolase</fullName>
    </submittedName>
</protein>
<evidence type="ECO:0000313" key="3">
    <source>
        <dbReference type="Proteomes" id="UP001172055"/>
    </source>
</evidence>
<dbReference type="CDD" id="cd07726">
    <property type="entry name" value="ST1585-like_MBL-fold"/>
    <property type="match status" value="1"/>
</dbReference>
<gene>
    <name evidence="2" type="ORF">QWY14_03385</name>
</gene>
<dbReference type="Gene3D" id="3.60.15.10">
    <property type="entry name" value="Ribonuclease Z/Hydroxyacylglutathione hydrolase-like"/>
    <property type="match status" value="1"/>
</dbReference>
<feature type="domain" description="Metallo-beta-lactamase" evidence="1">
    <location>
        <begin position="26"/>
        <end position="230"/>
    </location>
</feature>
<organism evidence="2 3">
    <name type="scientific">Planococcus shixiaomingii</name>
    <dbReference type="NCBI Taxonomy" id="3058393"/>
    <lineage>
        <taxon>Bacteria</taxon>
        <taxon>Bacillati</taxon>
        <taxon>Bacillota</taxon>
        <taxon>Bacilli</taxon>
        <taxon>Bacillales</taxon>
        <taxon>Caryophanaceae</taxon>
        <taxon>Planococcus</taxon>
    </lineage>
</organism>
<dbReference type="PANTHER" id="PTHR42951:SF22">
    <property type="entry name" value="METALLO BETA-LACTAMASE SUPERFAMILY LIPOPROTEIN"/>
    <property type="match status" value="1"/>
</dbReference>
<sequence>MFKRYPLRLNERIHLIDGYDLGIPERTGTYVIKEQQVTIVETGPSPSVPHVKKGLEKMGISLDEIKYIIVTHVHLDHAGGAGLLLQDCPNAQVVVHEKGARHLSDPKRLIAGAKAVYTDRFADLFEPIVPIPEDRLLVMGEADHLKIGPACTLEFLDTPGHANHHFSIYDPVSHGVFAGDTVGIRYEQLVDEGIDLFLPSTSPNQFDPKAMQRAIERLRAMELGAIYYGHFGMTTRPTAALTQVGEWLPIFVEQAKAVAAEGKGPDVLAQRLYDLVVEKLQAKSVRDDHEVYALIELDLQVSAMGLLEYLGKQE</sequence>
<dbReference type="InterPro" id="IPR036866">
    <property type="entry name" value="RibonucZ/Hydroxyglut_hydro"/>
</dbReference>